<evidence type="ECO:0000313" key="3">
    <source>
        <dbReference type="Proteomes" id="UP000201613"/>
    </source>
</evidence>
<feature type="region of interest" description="Disordered" evidence="1">
    <location>
        <begin position="260"/>
        <end position="290"/>
    </location>
</feature>
<organism evidence="2 3">
    <name type="scientific">Flavimaricola marinus</name>
    <dbReference type="NCBI Taxonomy" id="1819565"/>
    <lineage>
        <taxon>Bacteria</taxon>
        <taxon>Pseudomonadati</taxon>
        <taxon>Pseudomonadota</taxon>
        <taxon>Alphaproteobacteria</taxon>
        <taxon>Rhodobacterales</taxon>
        <taxon>Paracoccaceae</taxon>
        <taxon>Flavimaricola</taxon>
    </lineage>
</organism>
<evidence type="ECO:0000256" key="1">
    <source>
        <dbReference type="SAM" id="MobiDB-lite"/>
    </source>
</evidence>
<dbReference type="AlphaFoldDB" id="A0A238LNC0"/>
<feature type="compositionally biased region" description="Basic and acidic residues" evidence="1">
    <location>
        <begin position="273"/>
        <end position="282"/>
    </location>
</feature>
<keyword evidence="3" id="KW-1185">Reference proteome</keyword>
<evidence type="ECO:0000313" key="2">
    <source>
        <dbReference type="EMBL" id="SMY10386.1"/>
    </source>
</evidence>
<dbReference type="Proteomes" id="UP000201613">
    <property type="component" value="Unassembled WGS sequence"/>
</dbReference>
<dbReference type="EMBL" id="FXZK01000034">
    <property type="protein sequence ID" value="SMY10386.1"/>
    <property type="molecule type" value="Genomic_DNA"/>
</dbReference>
<gene>
    <name evidence="2" type="ORF">LOM8899_04568</name>
</gene>
<name>A0A238LNC0_9RHOB</name>
<proteinExistence type="predicted"/>
<protein>
    <submittedName>
        <fullName evidence="2">Uncharacterized protein</fullName>
    </submittedName>
</protein>
<reference evidence="2 3" key="1">
    <citation type="submission" date="2017-05" db="EMBL/GenBank/DDBJ databases">
        <authorList>
            <person name="Song R."/>
            <person name="Chenine A.L."/>
            <person name="Ruprecht R.M."/>
        </authorList>
    </citation>
    <scope>NUCLEOTIDE SEQUENCE [LARGE SCALE GENOMIC DNA]</scope>
    <source>
        <strain evidence="2 3">CECT 8899</strain>
    </source>
</reference>
<sequence length="290" mass="31184">MAAGEILLLLVPARGRDAVDLAQGGTFALECQQACCHKEINPALEEALHPVIVTLQEERRQELQFHLLARGIFQLKDAQERVIAMRAFALPIGGGKAIDLVALRCAVPGRGLETLALHIERHGGALPGQQVRNDKARGLAAARGRHDQRMRKDLRADVLGARLRGTELAEDEAGAGRAEKTIRLHLARRLPMGLTKACKGGAREGEAQHQAGGGKAADDQVNKLGVLRAAIADRQIVLSDIGKVDLGPEAEILIGQHRRGDGIAHGPGHQRHKQDARGDPRFSHGGAQWT</sequence>
<accession>A0A238LNC0</accession>